<name>A0A2I0L9L6_PUNGR</name>
<evidence type="ECO:0000313" key="3">
    <source>
        <dbReference type="Proteomes" id="UP000233551"/>
    </source>
</evidence>
<proteinExistence type="predicted"/>
<sequence>MNWDSSARGGGGGEGRSSSSLYAHSRLPSSAGSNPFPASREISPQVVAWQMPTVPTQIKGDRNSGTLGHQFCLTETLSMTVGSTQDHPSVALMRAHAGGRSGSRCYKTSRHARLSA</sequence>
<protein>
    <submittedName>
        <fullName evidence="2">Uncharacterized protein</fullName>
    </submittedName>
</protein>
<feature type="compositionally biased region" description="Basic residues" evidence="1">
    <location>
        <begin position="107"/>
        <end position="116"/>
    </location>
</feature>
<comment type="caution">
    <text evidence="2">The sequence shown here is derived from an EMBL/GenBank/DDBJ whole genome shotgun (WGS) entry which is preliminary data.</text>
</comment>
<dbReference type="AlphaFoldDB" id="A0A2I0L9L6"/>
<keyword evidence="3" id="KW-1185">Reference proteome</keyword>
<gene>
    <name evidence="2" type="ORF">CRG98_002324</name>
</gene>
<evidence type="ECO:0000256" key="1">
    <source>
        <dbReference type="SAM" id="MobiDB-lite"/>
    </source>
</evidence>
<reference evidence="2 3" key="1">
    <citation type="submission" date="2017-11" db="EMBL/GenBank/DDBJ databases">
        <title>De-novo sequencing of pomegranate (Punica granatum L.) genome.</title>
        <authorList>
            <person name="Akparov Z."/>
            <person name="Amiraslanov A."/>
            <person name="Hajiyeva S."/>
            <person name="Abbasov M."/>
            <person name="Kaur K."/>
            <person name="Hamwieh A."/>
            <person name="Solovyev V."/>
            <person name="Salamov A."/>
            <person name="Braich B."/>
            <person name="Kosarev P."/>
            <person name="Mahmoud A."/>
            <person name="Hajiyev E."/>
            <person name="Babayeva S."/>
            <person name="Izzatullayeva V."/>
            <person name="Mammadov A."/>
            <person name="Mammadov A."/>
            <person name="Sharifova S."/>
            <person name="Ojaghi J."/>
            <person name="Eynullazada K."/>
            <person name="Bayramov B."/>
            <person name="Abdulazimova A."/>
            <person name="Shahmuradov I."/>
        </authorList>
    </citation>
    <scope>NUCLEOTIDE SEQUENCE [LARGE SCALE GENOMIC DNA]</scope>
    <source>
        <strain evidence="3">cv. AG2017</strain>
        <tissue evidence="2">Leaf</tissue>
    </source>
</reference>
<feature type="region of interest" description="Disordered" evidence="1">
    <location>
        <begin position="96"/>
        <end position="116"/>
    </location>
</feature>
<dbReference type="Proteomes" id="UP000233551">
    <property type="component" value="Unassembled WGS sequence"/>
</dbReference>
<organism evidence="2 3">
    <name type="scientific">Punica granatum</name>
    <name type="common">Pomegranate</name>
    <dbReference type="NCBI Taxonomy" id="22663"/>
    <lineage>
        <taxon>Eukaryota</taxon>
        <taxon>Viridiplantae</taxon>
        <taxon>Streptophyta</taxon>
        <taxon>Embryophyta</taxon>
        <taxon>Tracheophyta</taxon>
        <taxon>Spermatophyta</taxon>
        <taxon>Magnoliopsida</taxon>
        <taxon>eudicotyledons</taxon>
        <taxon>Gunneridae</taxon>
        <taxon>Pentapetalae</taxon>
        <taxon>rosids</taxon>
        <taxon>malvids</taxon>
        <taxon>Myrtales</taxon>
        <taxon>Lythraceae</taxon>
        <taxon>Punica</taxon>
    </lineage>
</organism>
<evidence type="ECO:0000313" key="2">
    <source>
        <dbReference type="EMBL" id="PKI77379.1"/>
    </source>
</evidence>
<dbReference type="EMBL" id="PGOL01000095">
    <property type="protein sequence ID" value="PKI77379.1"/>
    <property type="molecule type" value="Genomic_DNA"/>
</dbReference>
<feature type="region of interest" description="Disordered" evidence="1">
    <location>
        <begin position="1"/>
        <end position="39"/>
    </location>
</feature>
<accession>A0A2I0L9L6</accession>